<protein>
    <submittedName>
        <fullName evidence="1">2119_t:CDS:1</fullName>
    </submittedName>
</protein>
<feature type="non-terminal residue" evidence="1">
    <location>
        <position position="46"/>
    </location>
</feature>
<organism evidence="1 2">
    <name type="scientific">Cetraspora pellucida</name>
    <dbReference type="NCBI Taxonomy" id="1433469"/>
    <lineage>
        <taxon>Eukaryota</taxon>
        <taxon>Fungi</taxon>
        <taxon>Fungi incertae sedis</taxon>
        <taxon>Mucoromycota</taxon>
        <taxon>Glomeromycotina</taxon>
        <taxon>Glomeromycetes</taxon>
        <taxon>Diversisporales</taxon>
        <taxon>Gigasporaceae</taxon>
        <taxon>Cetraspora</taxon>
    </lineage>
</organism>
<keyword evidence="2" id="KW-1185">Reference proteome</keyword>
<gene>
    <name evidence="1" type="ORF">SPELUC_LOCUS11995</name>
</gene>
<evidence type="ECO:0000313" key="2">
    <source>
        <dbReference type="Proteomes" id="UP000789366"/>
    </source>
</evidence>
<feature type="non-terminal residue" evidence="1">
    <location>
        <position position="1"/>
    </location>
</feature>
<sequence length="46" mass="5306">GSLDLVKTNYISSNLANMLFEVDNININSNYFESDPTFYILNDRDD</sequence>
<reference evidence="1" key="1">
    <citation type="submission" date="2021-06" db="EMBL/GenBank/DDBJ databases">
        <authorList>
            <person name="Kallberg Y."/>
            <person name="Tangrot J."/>
            <person name="Rosling A."/>
        </authorList>
    </citation>
    <scope>NUCLEOTIDE SEQUENCE</scope>
    <source>
        <strain evidence="1">28 12/20/2015</strain>
    </source>
</reference>
<evidence type="ECO:0000313" key="1">
    <source>
        <dbReference type="EMBL" id="CAG8714018.1"/>
    </source>
</evidence>
<proteinExistence type="predicted"/>
<accession>A0ACA9PPJ0</accession>
<dbReference type="EMBL" id="CAJVPW010026918">
    <property type="protein sequence ID" value="CAG8714018.1"/>
    <property type="molecule type" value="Genomic_DNA"/>
</dbReference>
<dbReference type="Proteomes" id="UP000789366">
    <property type="component" value="Unassembled WGS sequence"/>
</dbReference>
<name>A0ACA9PPJ0_9GLOM</name>
<comment type="caution">
    <text evidence="1">The sequence shown here is derived from an EMBL/GenBank/DDBJ whole genome shotgun (WGS) entry which is preliminary data.</text>
</comment>